<gene>
    <name evidence="2" type="ORF">WG66_16757</name>
</gene>
<feature type="transmembrane region" description="Helical" evidence="1">
    <location>
        <begin position="200"/>
        <end position="219"/>
    </location>
</feature>
<dbReference type="AlphaFoldDB" id="A0A0W0F311"/>
<sequence length="244" mass="28409">MRTVSFCERTPKEHANAAAREEEMSWGIFRQPRRLPPPPGWIIVKFYSHLYKIRQQLAPDMEAHVMLTRCGGLDVRQVMNLWGLEDCVPIDPMRWTPAPRTDVNMLSPLAVRVLTENSGCIMFVEPTISKSTAQKRAFREAIRLTLESVTTMADTTSASVSDLLKEYTPMHRLTKSARKAWSKSKLSRQRFLKRYEAEMLMTQMFACMFLMIFIIYMIHTTLGRVRFEPRQRAWNWARTGSFVL</sequence>
<organism evidence="2 3">
    <name type="scientific">Moniliophthora roreri</name>
    <name type="common">Frosty pod rot fungus</name>
    <name type="synonym">Monilia roreri</name>
    <dbReference type="NCBI Taxonomy" id="221103"/>
    <lineage>
        <taxon>Eukaryota</taxon>
        <taxon>Fungi</taxon>
        <taxon>Dikarya</taxon>
        <taxon>Basidiomycota</taxon>
        <taxon>Agaricomycotina</taxon>
        <taxon>Agaricomycetes</taxon>
        <taxon>Agaricomycetidae</taxon>
        <taxon>Agaricales</taxon>
        <taxon>Marasmiineae</taxon>
        <taxon>Marasmiaceae</taxon>
        <taxon>Moniliophthora</taxon>
    </lineage>
</organism>
<reference evidence="2 3" key="1">
    <citation type="submission" date="2015-12" db="EMBL/GenBank/DDBJ databases">
        <title>Draft genome sequence of Moniliophthora roreri, the causal agent of frosty pod rot of cacao.</title>
        <authorList>
            <person name="Aime M.C."/>
            <person name="Diaz-Valderrama J.R."/>
            <person name="Kijpornyongpan T."/>
            <person name="Phillips-Mora W."/>
        </authorList>
    </citation>
    <scope>NUCLEOTIDE SEQUENCE [LARGE SCALE GENOMIC DNA]</scope>
    <source>
        <strain evidence="2 3">MCA 2952</strain>
    </source>
</reference>
<evidence type="ECO:0000313" key="2">
    <source>
        <dbReference type="EMBL" id="KTB30703.1"/>
    </source>
</evidence>
<keyword evidence="1" id="KW-0812">Transmembrane</keyword>
<proteinExistence type="predicted"/>
<accession>A0A0W0F311</accession>
<comment type="caution">
    <text evidence="2">The sequence shown here is derived from an EMBL/GenBank/DDBJ whole genome shotgun (WGS) entry which is preliminary data.</text>
</comment>
<evidence type="ECO:0000313" key="3">
    <source>
        <dbReference type="Proteomes" id="UP000054988"/>
    </source>
</evidence>
<dbReference type="EMBL" id="LATX01002372">
    <property type="protein sequence ID" value="KTB30703.1"/>
    <property type="molecule type" value="Genomic_DNA"/>
</dbReference>
<evidence type="ECO:0000256" key="1">
    <source>
        <dbReference type="SAM" id="Phobius"/>
    </source>
</evidence>
<name>A0A0W0F311_MONRR</name>
<protein>
    <submittedName>
        <fullName evidence="2">Uncharacterized protein</fullName>
    </submittedName>
</protein>
<keyword evidence="1" id="KW-0472">Membrane</keyword>
<dbReference type="Proteomes" id="UP000054988">
    <property type="component" value="Unassembled WGS sequence"/>
</dbReference>
<keyword evidence="1" id="KW-1133">Transmembrane helix</keyword>